<protein>
    <submittedName>
        <fullName evidence="2">Uncharacterized protein</fullName>
    </submittedName>
</protein>
<feature type="repeat" description="TPR" evidence="1">
    <location>
        <begin position="311"/>
        <end position="344"/>
    </location>
</feature>
<reference evidence="2 3" key="1">
    <citation type="submission" date="2023-09" db="EMBL/GenBank/DDBJ databases">
        <title>Genomes of two closely related lineages of the louse Polyplax serrata with different host specificities.</title>
        <authorList>
            <person name="Martinu J."/>
            <person name="Tarabai H."/>
            <person name="Stefka J."/>
            <person name="Hypsa V."/>
        </authorList>
    </citation>
    <scope>NUCLEOTIDE SEQUENCE [LARGE SCALE GENOMIC DNA]</scope>
    <source>
        <strain evidence="2">98ZLc_SE</strain>
    </source>
</reference>
<evidence type="ECO:0000256" key="1">
    <source>
        <dbReference type="PROSITE-ProRule" id="PRU00339"/>
    </source>
</evidence>
<dbReference type="PROSITE" id="PS50005">
    <property type="entry name" value="TPR"/>
    <property type="match status" value="1"/>
</dbReference>
<name>A0ABR1BHJ4_POLSC</name>
<keyword evidence="3" id="KW-1185">Reference proteome</keyword>
<dbReference type="InterPro" id="IPR011990">
    <property type="entry name" value="TPR-like_helical_dom_sf"/>
</dbReference>
<evidence type="ECO:0000313" key="3">
    <source>
        <dbReference type="Proteomes" id="UP001359485"/>
    </source>
</evidence>
<gene>
    <name evidence="2" type="ORF">RUM44_013331</name>
</gene>
<dbReference type="EMBL" id="JAWJWF010000001">
    <property type="protein sequence ID" value="KAK6641616.1"/>
    <property type="molecule type" value="Genomic_DNA"/>
</dbReference>
<keyword evidence="1" id="KW-0802">TPR repeat</keyword>
<dbReference type="InterPro" id="IPR019734">
    <property type="entry name" value="TPR_rpt"/>
</dbReference>
<comment type="caution">
    <text evidence="2">The sequence shown here is derived from an EMBL/GenBank/DDBJ whole genome shotgun (WGS) entry which is preliminary data.</text>
</comment>
<accession>A0ABR1BHJ4</accession>
<evidence type="ECO:0000313" key="2">
    <source>
        <dbReference type="EMBL" id="KAK6641616.1"/>
    </source>
</evidence>
<dbReference type="SUPFAM" id="SSF48452">
    <property type="entry name" value="TPR-like"/>
    <property type="match status" value="1"/>
</dbReference>
<proteinExistence type="predicted"/>
<sequence>MDEILNCYKHGKYNKCVELIKLIPPTDNVAENFTTENCAMVCSSIIKILENNPESLTKAEESLYLFFENVTSVGLLPASVPLHLKLIVIFNFYWWLLFHSNKELNEDECEEYLTVVNIGLCRVLGKNEEYQPAYQQTPEKIMVNLFNLIELSSSEGSKTLFLSAEIIIVVLLYITLLKKDSSNLCASFATKFLCEFKKRFELSTANEKQFLKTDLPTSYFFKFSINEMASTLMELNESVINSLQLLESVFYFLKRNYRDSLKCLQNNLNTSFPDLSSYLAALNCFNLCKRNLCSGYIQKINLSNIEPHLKMRLLVLNGQLCSSNGKHKEAFKHFQEALQLSINSPVPFFYIGHESGKMGLYDLMVEYFEKLLKAVESQKQRDWNCFNFVSLVLNWIHPCDEITEDEALYALSVSYGLNERFSDAASTFDRYFQYVGVSDFTTNDGRIIKIPNILTVFHDASLTNMLAGNLLRAENMALKANNQYTPHDFLENSKGEATLLEKDVEWLRKTIEEELLESDIIINVKKNDRMYNEHSIYFLSENVIAQLILAEIQKIQQSEEYTMTLKKIFSCFSCYFGSLTRKEFLTDEEKQIAQLIKALGSKTCLRIAQLQIQSGSISNVEKMLKRSLSCNKGDKDVLYCYTKFLIGEGRHREALKLWNSFSTEETTVPSNSVQSLSLRYFLTDQVSAGELEKMHKELQRYYE</sequence>
<dbReference type="SMART" id="SM00028">
    <property type="entry name" value="TPR"/>
    <property type="match status" value="3"/>
</dbReference>
<dbReference type="Proteomes" id="UP001359485">
    <property type="component" value="Unassembled WGS sequence"/>
</dbReference>
<dbReference type="Gene3D" id="1.25.40.10">
    <property type="entry name" value="Tetratricopeptide repeat domain"/>
    <property type="match status" value="1"/>
</dbReference>
<organism evidence="2 3">
    <name type="scientific">Polyplax serrata</name>
    <name type="common">Common mouse louse</name>
    <dbReference type="NCBI Taxonomy" id="468196"/>
    <lineage>
        <taxon>Eukaryota</taxon>
        <taxon>Metazoa</taxon>
        <taxon>Ecdysozoa</taxon>
        <taxon>Arthropoda</taxon>
        <taxon>Hexapoda</taxon>
        <taxon>Insecta</taxon>
        <taxon>Pterygota</taxon>
        <taxon>Neoptera</taxon>
        <taxon>Paraneoptera</taxon>
        <taxon>Psocodea</taxon>
        <taxon>Troctomorpha</taxon>
        <taxon>Phthiraptera</taxon>
        <taxon>Anoplura</taxon>
        <taxon>Polyplacidae</taxon>
        <taxon>Polyplax</taxon>
    </lineage>
</organism>